<dbReference type="GO" id="GO:0022857">
    <property type="term" value="F:transmembrane transporter activity"/>
    <property type="evidence" value="ECO:0007669"/>
    <property type="project" value="InterPro"/>
</dbReference>
<dbReference type="Gene3D" id="1.20.1250.20">
    <property type="entry name" value="MFS general substrate transporter like domains"/>
    <property type="match status" value="2"/>
</dbReference>
<evidence type="ECO:0000256" key="6">
    <source>
        <dbReference type="SAM" id="Phobius"/>
    </source>
</evidence>
<organism evidence="8">
    <name type="scientific">Talaromyces marneffei PM1</name>
    <dbReference type="NCBI Taxonomy" id="1077442"/>
    <lineage>
        <taxon>Eukaryota</taxon>
        <taxon>Fungi</taxon>
        <taxon>Dikarya</taxon>
        <taxon>Ascomycota</taxon>
        <taxon>Pezizomycotina</taxon>
        <taxon>Eurotiomycetes</taxon>
        <taxon>Eurotiomycetidae</taxon>
        <taxon>Eurotiales</taxon>
        <taxon>Trichocomaceae</taxon>
        <taxon>Talaromyces</taxon>
        <taxon>Talaromyces sect. Talaromyces</taxon>
    </lineage>
</organism>
<dbReference type="InterPro" id="IPR020846">
    <property type="entry name" value="MFS_dom"/>
</dbReference>
<dbReference type="Pfam" id="PF07690">
    <property type="entry name" value="MFS_1"/>
    <property type="match status" value="1"/>
</dbReference>
<name>A0A093Y295_TALMA</name>
<dbReference type="eggNOG" id="KOG2533">
    <property type="taxonomic scope" value="Eukaryota"/>
</dbReference>
<keyword evidence="2" id="KW-0813">Transport</keyword>
<feature type="transmembrane region" description="Helical" evidence="6">
    <location>
        <begin position="393"/>
        <end position="414"/>
    </location>
</feature>
<evidence type="ECO:0000256" key="1">
    <source>
        <dbReference type="ARBA" id="ARBA00004141"/>
    </source>
</evidence>
<dbReference type="PROSITE" id="PS50850">
    <property type="entry name" value="MFS"/>
    <property type="match status" value="1"/>
</dbReference>
<keyword evidence="3 6" id="KW-0812">Transmembrane</keyword>
<sequence length="539" mass="60496">MALLPQEINRAAAAHTKARINVEISRTEGDVVLRNDPEAKAAFLSTFTSEEEKAIMHKVNKRFFVLIGLMYMIKQIDVINAASVKVLQVGQPSNILNELHMTTNQYNWVQSIYYISYIIFETPSNLILKRMGPHLWQSRIFFTWGVIVACHAAIQNRAAYYTVRFLLGMMEAGMFPGVVAQLASWYRTEEMGRPITWFFAIQTAATIVGSLVCYGISYMDGIRGLSAWRWVYLPEGLATILFSAVVYFVLPGYPKSPSSDKWLTKREQEFIETRLPENAPLTSDPVFSKKEVIASLKTPTIWSFMLSQMLVNMGGYALTWYLPTITTNLGFASLPRNQLLNIPPAAAAVIGLIAADYVITLALIPRPAVIMIIMTGMVVCFVLFFTISNRVGIYIACILGTMFYQAYFIPFWAWRSSTLKGSTGAAFTLGFQNSVGQVGGVVGPQLFQSKWAYNGYKNSFAIAAAAIIAAFFANLLTWWLTRNVEMDVVRIARLKRQARKEGKVFTDDDVQVFEQRKYKSVLRLGRKISNGDTSSGERV</sequence>
<feature type="transmembrane region" description="Helical" evidence="6">
    <location>
        <begin position="230"/>
        <end position="250"/>
    </location>
</feature>
<feature type="transmembrane region" description="Helical" evidence="6">
    <location>
        <begin position="459"/>
        <end position="480"/>
    </location>
</feature>
<dbReference type="PANTHER" id="PTHR43791:SF91">
    <property type="entry name" value="MAJOR FACILITATOR SUPERFAMILY (MFS) PROFILE DOMAIN-CONTAINING PROTEIN-RELATED"/>
    <property type="match status" value="1"/>
</dbReference>
<protein>
    <submittedName>
        <fullName evidence="8">Putative metabolite transport protein NicT</fullName>
    </submittedName>
</protein>
<reference key="1">
    <citation type="journal article" date="2014" name="PLoS Genet.">
        <title>Signature Gene Expression Reveals Novel Clues to the Molecular Mechanisms of Dimorphic Transition in Penicillium marneffei.</title>
        <authorList>
            <person name="Yang E."/>
            <person name="Wang G."/>
            <person name="Cai J."/>
            <person name="Woo P.C."/>
            <person name="Lau S.K."/>
            <person name="Yuen K.-Y."/>
            <person name="Chow W.-N."/>
            <person name="Lin X."/>
        </authorList>
    </citation>
    <scope>NUCLEOTIDE SEQUENCE [LARGE SCALE GENOMIC DNA]</scope>
    <source>
        <strain>PM1</strain>
    </source>
</reference>
<keyword evidence="5 6" id="KW-0472">Membrane</keyword>
<evidence type="ECO:0000256" key="3">
    <source>
        <dbReference type="ARBA" id="ARBA00022692"/>
    </source>
</evidence>
<dbReference type="InterPro" id="IPR036259">
    <property type="entry name" value="MFS_trans_sf"/>
</dbReference>
<evidence type="ECO:0000256" key="4">
    <source>
        <dbReference type="ARBA" id="ARBA00022989"/>
    </source>
</evidence>
<feature type="transmembrane region" description="Helical" evidence="6">
    <location>
        <begin position="140"/>
        <end position="159"/>
    </location>
</feature>
<dbReference type="HOGENOM" id="CLU_001265_0_0_1"/>
<dbReference type="InterPro" id="IPR011701">
    <property type="entry name" value="MFS"/>
</dbReference>
<evidence type="ECO:0000259" key="7">
    <source>
        <dbReference type="PROSITE" id="PS50850"/>
    </source>
</evidence>
<feature type="domain" description="Major facilitator superfamily (MFS) profile" evidence="7">
    <location>
        <begin position="63"/>
        <end position="482"/>
    </location>
</feature>
<feature type="transmembrane region" description="Helical" evidence="6">
    <location>
        <begin position="369"/>
        <end position="387"/>
    </location>
</feature>
<dbReference type="EMBL" id="JPOX01000004">
    <property type="protein sequence ID" value="KFX51598.1"/>
    <property type="molecule type" value="Genomic_DNA"/>
</dbReference>
<dbReference type="SUPFAM" id="SSF103473">
    <property type="entry name" value="MFS general substrate transporter"/>
    <property type="match status" value="1"/>
</dbReference>
<feature type="transmembrane region" description="Helical" evidence="6">
    <location>
        <begin position="197"/>
        <end position="218"/>
    </location>
</feature>
<accession>A0A093Y295</accession>
<comment type="caution">
    <text evidence="8">The sequence shown here is derived from an EMBL/GenBank/DDBJ whole genome shotgun (WGS) entry which is preliminary data.</text>
</comment>
<evidence type="ECO:0000256" key="5">
    <source>
        <dbReference type="ARBA" id="ARBA00023136"/>
    </source>
</evidence>
<evidence type="ECO:0000256" key="2">
    <source>
        <dbReference type="ARBA" id="ARBA00022448"/>
    </source>
</evidence>
<proteinExistence type="predicted"/>
<reference evidence="8" key="2">
    <citation type="journal article" date="2014" name="PLoS Genet.">
        <title>Signature gene expression reveals novel clues to the molecular mechanisms of dimorphic transition in Penicillium marneffei.</title>
        <authorList>
            <person name="Yang E."/>
            <person name="Wang G."/>
            <person name="Cai J."/>
            <person name="Woo P.C."/>
            <person name="Lau S.K."/>
            <person name="Yuen K.-Y."/>
            <person name="Chow W.-N."/>
            <person name="Lin X."/>
        </authorList>
    </citation>
    <scope>NUCLEOTIDE SEQUENCE</scope>
    <source>
        <strain evidence="8">PM1</strain>
    </source>
</reference>
<dbReference type="PANTHER" id="PTHR43791">
    <property type="entry name" value="PERMEASE-RELATED"/>
    <property type="match status" value="1"/>
</dbReference>
<feature type="transmembrane region" description="Helical" evidence="6">
    <location>
        <begin position="165"/>
        <end position="185"/>
    </location>
</feature>
<keyword evidence="4 6" id="KW-1133">Transmembrane helix</keyword>
<dbReference type="AlphaFoldDB" id="A0A093Y295"/>
<evidence type="ECO:0000313" key="8">
    <source>
        <dbReference type="EMBL" id="KFX51598.1"/>
    </source>
</evidence>
<gene>
    <name evidence="8" type="ORF">GQ26_0040390</name>
</gene>
<comment type="subcellular location">
    <subcellularLocation>
        <location evidence="1">Membrane</location>
        <topology evidence="1">Multi-pass membrane protein</topology>
    </subcellularLocation>
</comment>
<dbReference type="GO" id="GO:0016020">
    <property type="term" value="C:membrane"/>
    <property type="evidence" value="ECO:0007669"/>
    <property type="project" value="UniProtKB-SubCell"/>
</dbReference>
<feature type="transmembrane region" description="Helical" evidence="6">
    <location>
        <begin position="342"/>
        <end position="364"/>
    </location>
</feature>